<feature type="compositionally biased region" description="Basic and acidic residues" evidence="8">
    <location>
        <begin position="538"/>
        <end position="551"/>
    </location>
</feature>
<evidence type="ECO:0000256" key="4">
    <source>
        <dbReference type="ARBA" id="ARBA00022728"/>
    </source>
</evidence>
<keyword evidence="6" id="KW-0539">Nucleus</keyword>
<feature type="compositionally biased region" description="Polar residues" evidence="8">
    <location>
        <begin position="209"/>
        <end position="225"/>
    </location>
</feature>
<evidence type="ECO:0000256" key="6">
    <source>
        <dbReference type="ARBA" id="ARBA00023242"/>
    </source>
</evidence>
<proteinExistence type="inferred from homology"/>
<dbReference type="AlphaFoldDB" id="A0AAN6K5Q7"/>
<dbReference type="InterPro" id="IPR008409">
    <property type="entry name" value="SPF27"/>
</dbReference>
<feature type="coiled-coil region" evidence="7">
    <location>
        <begin position="134"/>
        <end position="161"/>
    </location>
</feature>
<accession>A0AAN6K5Q7</accession>
<evidence type="ECO:0000256" key="5">
    <source>
        <dbReference type="ARBA" id="ARBA00023187"/>
    </source>
</evidence>
<feature type="region of interest" description="Disordered" evidence="8">
    <location>
        <begin position="209"/>
        <end position="228"/>
    </location>
</feature>
<feature type="compositionally biased region" description="Gly residues" evidence="8">
    <location>
        <begin position="506"/>
        <end position="516"/>
    </location>
</feature>
<sequence length="606" mass="66021">MPLSRSPPSSALPFIEPVPSAEAMASANSLIETELPLNYSTTPHPSLPTARDIKYSGLVEAEHTRLSSGVPRADDVGIDLTRYAPPEPPFPTASKETWTTALQQAYTSAEYLSARSVNLSLLETYGRNAWLVGNSQLENELKGLEADVERAKLEQEAVEQARRAVQGNAEGEIRGLEEGWRSGVGRMIEVLAAGERVKGEILEKRRRVTQASHIRGTSTASSFPSNIDPAPAFIAAQLSPEQRKDKQPPSSTERSLVMTGVHLFLHKTVSKKWRNSGRVSSAILPQRSNINSSDRGHWTHKLSTATRSSGYGATCVGGTDDIEMVGQKRREDMAEKDRMALLSSLNSARGLQGCVRLEYDPLLFNGMLGHLSTTEDILEGGDVTKNLDMHVRHLQPTILTAIPVGATEGQRGVMIVSPPGYGGLACGELWAGGKYRAHAYPPKPMRRAADSSGGEEHPEWCPCHLREVWECLVESRWRKVKVEFSGERWTVLLSDGRASESSGGRAVEGGAPGLGRGPSVLKKDQLKRKPLPSAPGEGRVDEEREESEEHLGILPLPVRVTSVTSTKRSSWETVGSTGTAQDEVRPPLPLSVQGRFNYLRQLGACE</sequence>
<keyword evidence="3" id="KW-0507">mRNA processing</keyword>
<evidence type="ECO:0000256" key="2">
    <source>
        <dbReference type="ARBA" id="ARBA00010788"/>
    </source>
</evidence>
<keyword evidence="10" id="KW-1185">Reference proteome</keyword>
<evidence type="ECO:0000256" key="7">
    <source>
        <dbReference type="SAM" id="Coils"/>
    </source>
</evidence>
<evidence type="ECO:0000256" key="1">
    <source>
        <dbReference type="ARBA" id="ARBA00004123"/>
    </source>
</evidence>
<evidence type="ECO:0000313" key="9">
    <source>
        <dbReference type="EMBL" id="KAK0966152.1"/>
    </source>
</evidence>
<evidence type="ECO:0000313" key="10">
    <source>
        <dbReference type="Proteomes" id="UP001175353"/>
    </source>
</evidence>
<gene>
    <name evidence="9" type="ORF">LTR91_017660</name>
</gene>
<evidence type="ECO:0000256" key="3">
    <source>
        <dbReference type="ARBA" id="ARBA00022664"/>
    </source>
</evidence>
<dbReference type="GO" id="GO:0008380">
    <property type="term" value="P:RNA splicing"/>
    <property type="evidence" value="ECO:0007669"/>
    <property type="project" value="UniProtKB-KW"/>
</dbReference>
<feature type="region of interest" description="Disordered" evidence="8">
    <location>
        <begin position="496"/>
        <end position="553"/>
    </location>
</feature>
<comment type="subcellular location">
    <subcellularLocation>
        <location evidence="1">Nucleus</location>
    </subcellularLocation>
</comment>
<dbReference type="PANTHER" id="PTHR13296">
    <property type="entry name" value="BCAS2 PROTEIN"/>
    <property type="match status" value="1"/>
</dbReference>
<evidence type="ECO:0008006" key="11">
    <source>
        <dbReference type="Google" id="ProtNLM"/>
    </source>
</evidence>
<keyword evidence="7" id="KW-0175">Coiled coil</keyword>
<organism evidence="9 10">
    <name type="scientific">Friedmanniomyces endolithicus</name>
    <dbReference type="NCBI Taxonomy" id="329885"/>
    <lineage>
        <taxon>Eukaryota</taxon>
        <taxon>Fungi</taxon>
        <taxon>Dikarya</taxon>
        <taxon>Ascomycota</taxon>
        <taxon>Pezizomycotina</taxon>
        <taxon>Dothideomycetes</taxon>
        <taxon>Dothideomycetidae</taxon>
        <taxon>Mycosphaerellales</taxon>
        <taxon>Teratosphaeriaceae</taxon>
        <taxon>Friedmanniomyces</taxon>
    </lineage>
</organism>
<dbReference type="GO" id="GO:0006397">
    <property type="term" value="P:mRNA processing"/>
    <property type="evidence" value="ECO:0007669"/>
    <property type="project" value="UniProtKB-KW"/>
</dbReference>
<protein>
    <recommendedName>
        <fullName evidence="11">Pre-mRNA-splicing factor SPF27</fullName>
    </recommendedName>
</protein>
<comment type="similarity">
    <text evidence="2">Belongs to the SPF27 family.</text>
</comment>
<keyword evidence="5" id="KW-0508">mRNA splicing</keyword>
<keyword evidence="4" id="KW-0747">Spliceosome</keyword>
<evidence type="ECO:0000256" key="8">
    <source>
        <dbReference type="SAM" id="MobiDB-lite"/>
    </source>
</evidence>
<dbReference type="GO" id="GO:0071011">
    <property type="term" value="C:precatalytic spliceosome"/>
    <property type="evidence" value="ECO:0007669"/>
    <property type="project" value="TreeGrafter"/>
</dbReference>
<dbReference type="Pfam" id="PF05700">
    <property type="entry name" value="BCAS2"/>
    <property type="match status" value="1"/>
</dbReference>
<dbReference type="Proteomes" id="UP001175353">
    <property type="component" value="Unassembled WGS sequence"/>
</dbReference>
<name>A0AAN6K5Q7_9PEZI</name>
<reference evidence="9" key="1">
    <citation type="submission" date="2023-06" db="EMBL/GenBank/DDBJ databases">
        <title>Black Yeasts Isolated from many extreme environments.</title>
        <authorList>
            <person name="Coleine C."/>
            <person name="Stajich J.E."/>
            <person name="Selbmann L."/>
        </authorList>
    </citation>
    <scope>NUCLEOTIDE SEQUENCE</scope>
    <source>
        <strain evidence="9">CCFEE 5200</strain>
    </source>
</reference>
<dbReference type="GO" id="GO:0071013">
    <property type="term" value="C:catalytic step 2 spliceosome"/>
    <property type="evidence" value="ECO:0007669"/>
    <property type="project" value="TreeGrafter"/>
</dbReference>
<comment type="caution">
    <text evidence="9">The sequence shown here is derived from an EMBL/GenBank/DDBJ whole genome shotgun (WGS) entry which is preliminary data.</text>
</comment>
<dbReference type="EMBL" id="JAUJLE010000234">
    <property type="protein sequence ID" value="KAK0966152.1"/>
    <property type="molecule type" value="Genomic_DNA"/>
</dbReference>
<dbReference type="GO" id="GO:0000974">
    <property type="term" value="C:Prp19 complex"/>
    <property type="evidence" value="ECO:0007669"/>
    <property type="project" value="TreeGrafter"/>
</dbReference>
<dbReference type="PANTHER" id="PTHR13296:SF0">
    <property type="entry name" value="PRE-MRNA-SPLICING FACTOR SPF27"/>
    <property type="match status" value="1"/>
</dbReference>